<feature type="compositionally biased region" description="Low complexity" evidence="1">
    <location>
        <begin position="309"/>
        <end position="321"/>
    </location>
</feature>
<evidence type="ECO:0000256" key="1">
    <source>
        <dbReference type="SAM" id="MobiDB-lite"/>
    </source>
</evidence>
<dbReference type="Proteomes" id="UP000554482">
    <property type="component" value="Unassembled WGS sequence"/>
</dbReference>
<gene>
    <name evidence="3" type="ORF">FRX31_011984</name>
</gene>
<dbReference type="Pfam" id="PF13460">
    <property type="entry name" value="NAD_binding_10"/>
    <property type="match status" value="1"/>
</dbReference>
<dbReference type="PANTHER" id="PTHR47285">
    <property type="entry name" value="PROTEIN TIC 62, CHLOROPLASTIC"/>
    <property type="match status" value="1"/>
</dbReference>
<feature type="compositionally biased region" description="Pro residues" evidence="1">
    <location>
        <begin position="482"/>
        <end position="492"/>
    </location>
</feature>
<dbReference type="EMBL" id="JABWDY010013242">
    <property type="protein sequence ID" value="KAF5198432.1"/>
    <property type="molecule type" value="Genomic_DNA"/>
</dbReference>
<name>A0A7J6WQQ3_THATH</name>
<evidence type="ECO:0000259" key="2">
    <source>
        <dbReference type="Pfam" id="PF13460"/>
    </source>
</evidence>
<feature type="domain" description="NAD(P)-binding" evidence="2">
    <location>
        <begin position="116"/>
        <end position="262"/>
    </location>
</feature>
<dbReference type="InterPro" id="IPR036291">
    <property type="entry name" value="NAD(P)-bd_dom_sf"/>
</dbReference>
<evidence type="ECO:0000313" key="4">
    <source>
        <dbReference type="Proteomes" id="UP000554482"/>
    </source>
</evidence>
<dbReference type="InterPro" id="IPR044719">
    <property type="entry name" value="TIC62"/>
</dbReference>
<proteinExistence type="predicted"/>
<sequence>MKRAPKGPWALKAKDTHKKRDLCREDTCVDRSEKRAIMERPSRAVRFARDKWFKEKRYTFVLERLGPFASRFGTKIIFKTFTLRNEASSSYRICTSHYGIQFRRIRIKRRTSCVCCRLYRQNRIGPAIANASVVICCIGASEKEIFDITGPYRIDYQATKNLIDAATVAGVNHFILVTSLGTNKIGFPAAILNLFWGVLIWKRKAEEALIASGLPYTIVRPGGMERPTDSYKETHNVSLSKEDTLFGGLVSNLQVAELMAFMTKNRDLSSYKVVEVIAETTAPLSPFGELLSKIPSKRVDRSSLKEPKSAPSTVAVATSSANGKEPPSKTPLLNVGPSSYIMNEDLKSPTPKTPTPAAPSSTKGDSSVVRAVSESIIAASDANNSGSTTTTTETISTPPKVQKTMPLSPYFFYEDLKPPTSPTPSANAQKIEAVAAAKPENESVSSSSGDATSDKVDNKTHSSEPKARPLSPFTMYEDLKPPSSPVPSPKKC</sequence>
<accession>A0A7J6WQQ3</accession>
<dbReference type="InterPro" id="IPR016040">
    <property type="entry name" value="NAD(P)-bd_dom"/>
</dbReference>
<reference evidence="3 4" key="1">
    <citation type="submission" date="2020-06" db="EMBL/GenBank/DDBJ databases">
        <title>Transcriptomic and genomic resources for Thalictrum thalictroides and T. hernandezii: Facilitating candidate gene discovery in an emerging model plant lineage.</title>
        <authorList>
            <person name="Arias T."/>
            <person name="Riano-Pachon D.M."/>
            <person name="Di Stilio V.S."/>
        </authorList>
    </citation>
    <scope>NUCLEOTIDE SEQUENCE [LARGE SCALE GENOMIC DNA]</scope>
    <source>
        <strain evidence="4">cv. WT478/WT964</strain>
        <tissue evidence="3">Leaves</tissue>
    </source>
</reference>
<dbReference type="SUPFAM" id="SSF51735">
    <property type="entry name" value="NAD(P)-binding Rossmann-fold domains"/>
    <property type="match status" value="1"/>
</dbReference>
<feature type="compositionally biased region" description="Basic and acidic residues" evidence="1">
    <location>
        <begin position="298"/>
        <end position="308"/>
    </location>
</feature>
<organism evidence="3 4">
    <name type="scientific">Thalictrum thalictroides</name>
    <name type="common">Rue-anemone</name>
    <name type="synonym">Anemone thalictroides</name>
    <dbReference type="NCBI Taxonomy" id="46969"/>
    <lineage>
        <taxon>Eukaryota</taxon>
        <taxon>Viridiplantae</taxon>
        <taxon>Streptophyta</taxon>
        <taxon>Embryophyta</taxon>
        <taxon>Tracheophyta</taxon>
        <taxon>Spermatophyta</taxon>
        <taxon>Magnoliopsida</taxon>
        <taxon>Ranunculales</taxon>
        <taxon>Ranunculaceae</taxon>
        <taxon>Thalictroideae</taxon>
        <taxon>Thalictrum</taxon>
    </lineage>
</organism>
<feature type="compositionally biased region" description="Low complexity" evidence="1">
    <location>
        <begin position="385"/>
        <end position="397"/>
    </location>
</feature>
<feature type="compositionally biased region" description="Basic and acidic residues" evidence="1">
    <location>
        <begin position="452"/>
        <end position="467"/>
    </location>
</feature>
<keyword evidence="4" id="KW-1185">Reference proteome</keyword>
<evidence type="ECO:0000313" key="3">
    <source>
        <dbReference type="EMBL" id="KAF5198432.1"/>
    </source>
</evidence>
<comment type="caution">
    <text evidence="3">The sequence shown here is derived from an EMBL/GenBank/DDBJ whole genome shotgun (WGS) entry which is preliminary data.</text>
</comment>
<dbReference type="Gene3D" id="3.40.50.720">
    <property type="entry name" value="NAD(P)-binding Rossmann-like Domain"/>
    <property type="match status" value="1"/>
</dbReference>
<feature type="region of interest" description="Disordered" evidence="1">
    <location>
        <begin position="298"/>
        <end position="492"/>
    </location>
</feature>
<dbReference type="PANTHER" id="PTHR47285:SF1">
    <property type="entry name" value="PROTEIN TIC 62, CHLOROPLASTIC"/>
    <property type="match status" value="1"/>
</dbReference>
<protein>
    <submittedName>
        <fullName evidence="3">Tic 62 protein</fullName>
    </submittedName>
</protein>
<dbReference type="AlphaFoldDB" id="A0A7J6WQQ3"/>
<dbReference type="OrthoDB" id="419598at2759"/>